<dbReference type="Proteomes" id="UP001164748">
    <property type="component" value="Chromosome"/>
</dbReference>
<dbReference type="EMBL" id="CP114588">
    <property type="protein sequence ID" value="WBA09213.1"/>
    <property type="molecule type" value="Genomic_DNA"/>
</dbReference>
<dbReference type="Pfam" id="PF10071">
    <property type="entry name" value="DUF2310"/>
    <property type="match status" value="1"/>
</dbReference>
<proteinExistence type="predicted"/>
<sequence>MIITELTFECFDNTTVSAVDRTINGLMDALRYNGQVLGREFPILMQEGQFQLRVVCPDEDALHPRFHSPQVKRALQQLADACLTQPKVRVLGRDLNSEQAAPSVSPTWQVLYTTFVHTCSPLRCGDTLLPIPLYRLPATFNGDHKAVIKWQTEWQACDELQMAGASDAEFAGLNELANPQTRLFQRGWDLRGRIEYLTGTPTYYYQYRVGGKDRESELERPCPKCGEPWRLKAPVHDIFLFKCDRCRLVSNLSWDFKLA</sequence>
<dbReference type="RefSeq" id="WP_269579448.1">
    <property type="nucleotide sequence ID" value="NZ_CP114588.1"/>
</dbReference>
<dbReference type="PIRSF" id="PIRSF029037">
    <property type="entry name" value="UCP029037_Zn_ribbon"/>
    <property type="match status" value="1"/>
</dbReference>
<protein>
    <submittedName>
        <fullName evidence="1">Zn-ribbon-containing protein</fullName>
    </submittedName>
</protein>
<dbReference type="InterPro" id="IPR016908">
    <property type="entry name" value="UCP029037"/>
</dbReference>
<name>A0AA47LRD5_9GAMM</name>
<dbReference type="AlphaFoldDB" id="A0AA47LRD5"/>
<evidence type="ECO:0000313" key="1">
    <source>
        <dbReference type="EMBL" id="WBA09213.1"/>
    </source>
</evidence>
<evidence type="ECO:0000313" key="2">
    <source>
        <dbReference type="Proteomes" id="UP001164748"/>
    </source>
</evidence>
<organism evidence="1 2">
    <name type="scientific">Salinivibrio kushneri</name>
    <dbReference type="NCBI Taxonomy" id="1908198"/>
    <lineage>
        <taxon>Bacteria</taxon>
        <taxon>Pseudomonadati</taxon>
        <taxon>Pseudomonadota</taxon>
        <taxon>Gammaproteobacteria</taxon>
        <taxon>Vibrionales</taxon>
        <taxon>Vibrionaceae</taxon>
        <taxon>Salinivibrio</taxon>
    </lineage>
</organism>
<reference evidence="1" key="1">
    <citation type="submission" date="2022-09" db="EMBL/GenBank/DDBJ databases">
        <authorList>
            <person name="Li Z.-J."/>
        </authorList>
    </citation>
    <scope>NUCLEOTIDE SEQUENCE</scope>
    <source>
        <strain evidence="1">TGB11</strain>
    </source>
</reference>
<gene>
    <name evidence="1" type="ORF">N8M53_03055</name>
</gene>
<accession>A0AA47LRD5</accession>